<dbReference type="InterPro" id="IPR016864">
    <property type="entry name" value="UCP028035"/>
</dbReference>
<gene>
    <name evidence="3" type="ORF">PODANS_6_9510</name>
</gene>
<reference evidence="4" key="4">
    <citation type="submission" date="2015-04" db="EMBL/GenBank/DDBJ databases">
        <title>Maintaining two mating types: Structure of the mating type locus and its role in heterokaryosis in Podospora anserina.</title>
        <authorList>
            <person name="Grognet P."/>
            <person name="Bidard F."/>
            <person name="Kuchly C."/>
            <person name="Chan Ho Tong L."/>
            <person name="Coppin E."/>
            <person name="Ait Benkhali J."/>
            <person name="Couloux A."/>
            <person name="Wincker P."/>
            <person name="Debuchy R."/>
            <person name="Silar P."/>
        </authorList>
    </citation>
    <scope>NUCLEOTIDE SEQUENCE</scope>
</reference>
<dbReference type="InterPro" id="IPR046539">
    <property type="entry name" value="DUF6604"/>
</dbReference>
<dbReference type="EMBL" id="FO904941">
    <property type="protein sequence ID" value="CDP31445.1"/>
    <property type="molecule type" value="Genomic_DNA"/>
</dbReference>
<dbReference type="KEGG" id="pan:PODANS72p150"/>
<evidence type="ECO:0000313" key="3">
    <source>
        <dbReference type="EMBL" id="CAP65449.1"/>
    </source>
</evidence>
<organism evidence="3">
    <name type="scientific">Podospora anserina (strain S / ATCC MYA-4624 / DSM 980 / FGSC 10383)</name>
    <name type="common">Pleurage anserina</name>
    <dbReference type="NCBI Taxonomy" id="515849"/>
    <lineage>
        <taxon>Eukaryota</taxon>
        <taxon>Fungi</taxon>
        <taxon>Dikarya</taxon>
        <taxon>Ascomycota</taxon>
        <taxon>Pezizomycotina</taxon>
        <taxon>Sordariomycetes</taxon>
        <taxon>Sordariomycetidae</taxon>
        <taxon>Sordariales</taxon>
        <taxon>Podosporaceae</taxon>
        <taxon>Podospora</taxon>
        <taxon>Podospora anserina</taxon>
    </lineage>
</organism>
<dbReference type="AlphaFoldDB" id="B2ANT4"/>
<evidence type="ECO:0000313" key="5">
    <source>
        <dbReference type="Proteomes" id="UP000001197"/>
    </source>
</evidence>
<dbReference type="RefSeq" id="XP_003437364.1">
    <property type="nucleotide sequence ID" value="XM_003437316.1"/>
</dbReference>
<feature type="domain" description="DUF6604" evidence="2">
    <location>
        <begin position="9"/>
        <end position="262"/>
    </location>
</feature>
<dbReference type="Pfam" id="PF20253">
    <property type="entry name" value="DUF6604"/>
    <property type="match status" value="1"/>
</dbReference>
<reference evidence="3" key="2">
    <citation type="submission" date="2008-07" db="EMBL/GenBank/DDBJ databases">
        <authorList>
            <person name="Genoscope - CEA"/>
        </authorList>
    </citation>
    <scope>NUCLEOTIDE SEQUENCE</scope>
    <source>
        <strain evidence="3">S mat+</strain>
    </source>
</reference>
<keyword evidence="5" id="KW-1185">Reference proteome</keyword>
<feature type="compositionally biased region" description="Basic residues" evidence="1">
    <location>
        <begin position="185"/>
        <end position="204"/>
    </location>
</feature>
<evidence type="ECO:0000256" key="1">
    <source>
        <dbReference type="SAM" id="MobiDB-lite"/>
    </source>
</evidence>
<dbReference type="PANTHER" id="PTHR38795:SF1">
    <property type="entry name" value="DUF6604 DOMAIN-CONTAINING PROTEIN"/>
    <property type="match status" value="1"/>
</dbReference>
<dbReference type="EMBL" id="CU633872">
    <property type="protein sequence ID" value="CAP65449.1"/>
    <property type="molecule type" value="Genomic_DNA"/>
</dbReference>
<sequence length="800" mass="91441">MAARHDYLAYKHDTSLLLRWMIQTSNNIIKARKAEIAELQSHELNKTGKIRVDGIVRLCRLIAKHVTNVSPSIYRLFQSIIDARTASYSMFQRVAIQTQDKNVEKCNSTHKFFIDTLVAVLEALGSTPSKPGACQNADHGTSSVSKEEVEQLISVNRFVPLQNGELDGSSDKEVPQQSSTTQPRKQARPGRAKKGKKGKKHNHKRPEPSISEGDPVNLSLEDYKLIEENVWRNVAYNHLNIAIGGTLSNSAIAMIQRRSRAIFVNFPDHDSYGSIMNVVTWGLPYELQGKMLSHLWSLPQFRPDNFTPSKEICVDAKEQLMAYSYNYLVEFITDFQHTRSGKPTKRMLAELNSWDPNLSLQTATKEECLLWRRSYTINWLYEMVNTVSMSHPQHRKVLGLQEFSAFVTLAMQNPGTHFRHKILPHHVFQLQLIMDSLTISRGWAQSFLGGDTPASPADSIDPQHVIKDEFLNTKRYGTALFHDMMQIWNIESPEERQAFDPKLQKEASILDDLIEGLHGFLGQSNPGPIVLVHLHNIVCRKGYLKEPLDTLRLVESQFARCLFPDGKALTFHFHRALQRMVQQFATHDSLRVECLKAHHQRLLSQWPNEDIDLHAQLDGGACKISNEKSDLVLYREAKWDLDRIHDRDLKLHSLLSRARLYRMNRVLDPSTGHIGMSEEEVAHFVPETVVPAKVDRSMSNASRHTDDYQANTLSNEDLLEIVHVDITNDLLSTQPFSGLNYLAVHVSCYLLFREIYTTLNERRNKTWMAVKSSWRPGSERLALSLAFRVLKMGDRDEECL</sequence>
<dbReference type="PANTHER" id="PTHR38795">
    <property type="entry name" value="DUF6604 DOMAIN-CONTAINING PROTEIN"/>
    <property type="match status" value="1"/>
</dbReference>
<evidence type="ECO:0000259" key="2">
    <source>
        <dbReference type="Pfam" id="PF20253"/>
    </source>
</evidence>
<dbReference type="eggNOG" id="ENOG502QS80">
    <property type="taxonomic scope" value="Eukaryota"/>
</dbReference>
<dbReference type="OrthoDB" id="5339038at2759"/>
<dbReference type="PIRSF" id="PIRSF028035">
    <property type="entry name" value="UCP028035"/>
    <property type="match status" value="1"/>
</dbReference>
<dbReference type="VEuPathDB" id="FungiDB:PODANS_6_9510"/>
<accession>B2ANT4</accession>
<proteinExistence type="predicted"/>
<feature type="region of interest" description="Disordered" evidence="1">
    <location>
        <begin position="162"/>
        <end position="214"/>
    </location>
</feature>
<dbReference type="STRING" id="515849.B2ANT4"/>
<dbReference type="HOGENOM" id="CLU_013511_0_0_1"/>
<dbReference type="Proteomes" id="UP000001197">
    <property type="component" value="Chromosome 6"/>
</dbReference>
<dbReference type="GeneID" id="11176427"/>
<reference evidence="3 5" key="1">
    <citation type="journal article" date="2008" name="Genome Biol.">
        <title>The genome sequence of the model ascomycete fungus Podospora anserina.</title>
        <authorList>
            <person name="Espagne E."/>
            <person name="Lespinet O."/>
            <person name="Malagnac F."/>
            <person name="Da Silva C."/>
            <person name="Jaillon O."/>
            <person name="Porcel B.M."/>
            <person name="Couloux A."/>
            <person name="Aury J.-M."/>
            <person name="Segurens B."/>
            <person name="Poulain J."/>
            <person name="Anthouard V."/>
            <person name="Grossetete S."/>
            <person name="Khalili H."/>
            <person name="Coppin E."/>
            <person name="Dequard-Chablat M."/>
            <person name="Picard M."/>
            <person name="Contamine V."/>
            <person name="Arnaise S."/>
            <person name="Bourdais A."/>
            <person name="Berteaux-Lecellier V."/>
            <person name="Gautheret D."/>
            <person name="de Vries R.P."/>
            <person name="Battaglia E."/>
            <person name="Coutinho P.M."/>
            <person name="Danchin E.G.J."/>
            <person name="Henrissat B."/>
            <person name="El Khoury R."/>
            <person name="Sainsard-Chanet A."/>
            <person name="Boivin A."/>
            <person name="Pinan-Lucarre B."/>
            <person name="Sellem C.H."/>
            <person name="Debuchy R."/>
            <person name="Wincker P."/>
            <person name="Weissenbach J."/>
            <person name="Silar P."/>
        </authorList>
    </citation>
    <scope>NUCLEOTIDE SEQUENCE [LARGE SCALE GENOMIC DNA]</scope>
    <source>
        <strain evidence="5">S / ATCC MYA-4624 / DSM 980 / FGSC 10383</strain>
        <strain evidence="3">S mat+</strain>
    </source>
</reference>
<evidence type="ECO:0000313" key="4">
    <source>
        <dbReference type="EMBL" id="CDP31445.1"/>
    </source>
</evidence>
<reference evidence="5" key="3">
    <citation type="journal article" date="2014" name="Genetics">
        <title>Maintaining two mating types: Structure of the mating type locus and its role in heterokaryosis in Podospora anserina.</title>
        <authorList>
            <person name="Grognet P."/>
            <person name="Bidard F."/>
            <person name="Kuchly C."/>
            <person name="Tong L.C.H."/>
            <person name="Coppin E."/>
            <person name="Benkhali J.A."/>
            <person name="Couloux A."/>
            <person name="Wincker P."/>
            <person name="Debuchy R."/>
            <person name="Silar P."/>
        </authorList>
    </citation>
    <scope>GENOME REANNOTATION</scope>
    <source>
        <strain evidence="5">S / ATCC MYA-4624 / DSM 980 / FGSC 10383</strain>
    </source>
</reference>
<name>B2ANT4_PODAN</name>
<protein>
    <submittedName>
        <fullName evidence="3">Podospora anserina S mat+ genomic DNA chromosome 6, supercontig 4</fullName>
    </submittedName>
</protein>